<sequence length="161" mass="18617">MKYLFPLVIVMLLSSLPDLMAQKEARIVSFEEFEQRMNSSVKDITVINFWATWCAPCIKELPHFEEAFSQHKERMDLLLINLDFVEKIGKVNEFIVKKELTGDVLLLDEIDYNTWIDKVDTSWSGAIPATLLINRISGERKFIEGEISASELDTILEDFLQ</sequence>
<feature type="signal peptide" evidence="1">
    <location>
        <begin position="1"/>
        <end position="21"/>
    </location>
</feature>
<dbReference type="AlphaFoldDB" id="A0A9X1HUL2"/>
<evidence type="ECO:0000259" key="2">
    <source>
        <dbReference type="PROSITE" id="PS51352"/>
    </source>
</evidence>
<dbReference type="InterPro" id="IPR036249">
    <property type="entry name" value="Thioredoxin-like_sf"/>
</dbReference>
<dbReference type="SUPFAM" id="SSF52833">
    <property type="entry name" value="Thioredoxin-like"/>
    <property type="match status" value="1"/>
</dbReference>
<feature type="domain" description="Thioredoxin" evidence="2">
    <location>
        <begin position="10"/>
        <end position="161"/>
    </location>
</feature>
<name>A0A9X1HUL2_9BACT</name>
<keyword evidence="4" id="KW-1185">Reference proteome</keyword>
<dbReference type="CDD" id="cd02966">
    <property type="entry name" value="TlpA_like_family"/>
    <property type="match status" value="1"/>
</dbReference>
<keyword evidence="1" id="KW-0732">Signal</keyword>
<organism evidence="3 4">
    <name type="scientific">Fulvivirga sedimenti</name>
    <dbReference type="NCBI Taxonomy" id="2879465"/>
    <lineage>
        <taxon>Bacteria</taxon>
        <taxon>Pseudomonadati</taxon>
        <taxon>Bacteroidota</taxon>
        <taxon>Cytophagia</taxon>
        <taxon>Cytophagales</taxon>
        <taxon>Fulvivirgaceae</taxon>
        <taxon>Fulvivirga</taxon>
    </lineage>
</organism>
<accession>A0A9X1HUL2</accession>
<dbReference type="RefSeq" id="WP_225699439.1">
    <property type="nucleotide sequence ID" value="NZ_JAIXNE010000006.1"/>
</dbReference>
<gene>
    <name evidence="3" type="ORF">LDX50_27160</name>
</gene>
<dbReference type="GO" id="GO:0016209">
    <property type="term" value="F:antioxidant activity"/>
    <property type="evidence" value="ECO:0007669"/>
    <property type="project" value="InterPro"/>
</dbReference>
<protein>
    <submittedName>
        <fullName evidence="3">TlpA family protein disulfide reductase</fullName>
    </submittedName>
</protein>
<comment type="caution">
    <text evidence="3">The sequence shown here is derived from an EMBL/GenBank/DDBJ whole genome shotgun (WGS) entry which is preliminary data.</text>
</comment>
<dbReference type="PROSITE" id="PS51352">
    <property type="entry name" value="THIOREDOXIN_2"/>
    <property type="match status" value="1"/>
</dbReference>
<dbReference type="Proteomes" id="UP001139409">
    <property type="component" value="Unassembled WGS sequence"/>
</dbReference>
<dbReference type="Pfam" id="PF00578">
    <property type="entry name" value="AhpC-TSA"/>
    <property type="match status" value="1"/>
</dbReference>
<dbReference type="InterPro" id="IPR013766">
    <property type="entry name" value="Thioredoxin_domain"/>
</dbReference>
<reference evidence="3" key="1">
    <citation type="submission" date="2021-09" db="EMBL/GenBank/DDBJ databases">
        <title>Fulvivirga sp. isolated from coastal sediment.</title>
        <authorList>
            <person name="Yu H."/>
        </authorList>
    </citation>
    <scope>NUCLEOTIDE SEQUENCE</scope>
    <source>
        <strain evidence="3">1062</strain>
    </source>
</reference>
<feature type="chain" id="PRO_5040784601" evidence="1">
    <location>
        <begin position="22"/>
        <end position="161"/>
    </location>
</feature>
<dbReference type="EMBL" id="JAIXNE010000006">
    <property type="protein sequence ID" value="MCA6078583.1"/>
    <property type="molecule type" value="Genomic_DNA"/>
</dbReference>
<dbReference type="PANTHER" id="PTHR42852:SF13">
    <property type="entry name" value="PROTEIN DIPZ"/>
    <property type="match status" value="1"/>
</dbReference>
<dbReference type="PANTHER" id="PTHR42852">
    <property type="entry name" value="THIOL:DISULFIDE INTERCHANGE PROTEIN DSBE"/>
    <property type="match status" value="1"/>
</dbReference>
<evidence type="ECO:0000256" key="1">
    <source>
        <dbReference type="SAM" id="SignalP"/>
    </source>
</evidence>
<dbReference type="InterPro" id="IPR050553">
    <property type="entry name" value="Thioredoxin_ResA/DsbE_sf"/>
</dbReference>
<proteinExistence type="predicted"/>
<dbReference type="InterPro" id="IPR000866">
    <property type="entry name" value="AhpC/TSA"/>
</dbReference>
<evidence type="ECO:0000313" key="3">
    <source>
        <dbReference type="EMBL" id="MCA6078583.1"/>
    </source>
</evidence>
<dbReference type="Gene3D" id="3.40.30.10">
    <property type="entry name" value="Glutaredoxin"/>
    <property type="match status" value="1"/>
</dbReference>
<evidence type="ECO:0000313" key="4">
    <source>
        <dbReference type="Proteomes" id="UP001139409"/>
    </source>
</evidence>
<dbReference type="GO" id="GO:0016491">
    <property type="term" value="F:oxidoreductase activity"/>
    <property type="evidence" value="ECO:0007669"/>
    <property type="project" value="InterPro"/>
</dbReference>